<name>A0AAJ1YHI0_SERFO</name>
<dbReference type="GO" id="GO:0003677">
    <property type="term" value="F:DNA binding"/>
    <property type="evidence" value="ECO:0007669"/>
    <property type="project" value="InterPro"/>
</dbReference>
<dbReference type="InterPro" id="IPR031856">
    <property type="entry name" value="YdaS_toxin-like"/>
</dbReference>
<comment type="caution">
    <text evidence="2">The sequence shown here is derived from an EMBL/GenBank/DDBJ whole genome shotgun (WGS) entry which is preliminary data.</text>
</comment>
<protein>
    <submittedName>
        <fullName evidence="2">YdaS family helix-turn-helix protein</fullName>
    </submittedName>
</protein>
<dbReference type="Proteomes" id="UP001224622">
    <property type="component" value="Unassembled WGS sequence"/>
</dbReference>
<gene>
    <name evidence="2" type="ORF">RDT67_25215</name>
</gene>
<sequence>MNQIVEKAISIAGSQSELAKRVGVGQSTISKWLGGAEISSRYIPALVTATSSKITAEQILESLQPVDGGNSTAPTA</sequence>
<dbReference type="RefSeq" id="WP_309048471.1">
    <property type="nucleotide sequence ID" value="NZ_JAVIGA010000041.1"/>
</dbReference>
<feature type="domain" description="HTH cro/C1-type" evidence="1">
    <location>
        <begin position="14"/>
        <end position="32"/>
    </location>
</feature>
<evidence type="ECO:0000313" key="3">
    <source>
        <dbReference type="Proteomes" id="UP001224622"/>
    </source>
</evidence>
<dbReference type="SUPFAM" id="SSF47413">
    <property type="entry name" value="lambda repressor-like DNA-binding domains"/>
    <property type="match status" value="1"/>
</dbReference>
<evidence type="ECO:0000259" key="1">
    <source>
        <dbReference type="PROSITE" id="PS50943"/>
    </source>
</evidence>
<dbReference type="EMBL" id="JAVIGA010000041">
    <property type="protein sequence ID" value="MDQ9129721.1"/>
    <property type="molecule type" value="Genomic_DNA"/>
</dbReference>
<dbReference type="PROSITE" id="PS50943">
    <property type="entry name" value="HTH_CROC1"/>
    <property type="match status" value="1"/>
</dbReference>
<proteinExistence type="predicted"/>
<dbReference type="Pfam" id="PF15943">
    <property type="entry name" value="YdaS_toxin"/>
    <property type="match status" value="1"/>
</dbReference>
<dbReference type="InterPro" id="IPR010982">
    <property type="entry name" value="Lambda_DNA-bd_dom_sf"/>
</dbReference>
<dbReference type="AlphaFoldDB" id="A0AAJ1YHI0"/>
<dbReference type="InterPro" id="IPR001387">
    <property type="entry name" value="Cro/C1-type_HTH"/>
</dbReference>
<reference evidence="2" key="1">
    <citation type="submission" date="2023-08" db="EMBL/GenBank/DDBJ databases">
        <title>The Comparative Genomic Analysis of Yersiniaceae from Polar Regions.</title>
        <authorList>
            <person name="Goncharov A."/>
            <person name="Aslanov B."/>
            <person name="Kolodzhieva V."/>
            <person name="Azarov D."/>
            <person name="Mochov A."/>
            <person name="Lebedeva E."/>
        </authorList>
    </citation>
    <scope>NUCLEOTIDE SEQUENCE</scope>
    <source>
        <strain evidence="2">Vf</strain>
    </source>
</reference>
<organism evidence="2 3">
    <name type="scientific">Serratia fonticola</name>
    <dbReference type="NCBI Taxonomy" id="47917"/>
    <lineage>
        <taxon>Bacteria</taxon>
        <taxon>Pseudomonadati</taxon>
        <taxon>Pseudomonadota</taxon>
        <taxon>Gammaproteobacteria</taxon>
        <taxon>Enterobacterales</taxon>
        <taxon>Yersiniaceae</taxon>
        <taxon>Serratia</taxon>
    </lineage>
</organism>
<evidence type="ECO:0000313" key="2">
    <source>
        <dbReference type="EMBL" id="MDQ9129721.1"/>
    </source>
</evidence>
<dbReference type="CDD" id="cd00093">
    <property type="entry name" value="HTH_XRE"/>
    <property type="match status" value="1"/>
</dbReference>
<accession>A0AAJ1YHI0</accession>
<dbReference type="Gene3D" id="1.10.260.40">
    <property type="entry name" value="lambda repressor-like DNA-binding domains"/>
    <property type="match status" value="1"/>
</dbReference>